<dbReference type="Pfam" id="PF06945">
    <property type="entry name" value="DUF1289"/>
    <property type="match status" value="1"/>
</dbReference>
<proteinExistence type="predicted"/>
<evidence type="ECO:0000313" key="1">
    <source>
        <dbReference type="EMBL" id="MBK7414600.1"/>
    </source>
</evidence>
<accession>A0A935K8G9</accession>
<evidence type="ECO:0000313" key="2">
    <source>
        <dbReference type="Proteomes" id="UP000739411"/>
    </source>
</evidence>
<dbReference type="PANTHER" id="PTHR35175:SF2">
    <property type="entry name" value="DUF1289 DOMAIN-CONTAINING PROTEIN"/>
    <property type="match status" value="1"/>
</dbReference>
<protein>
    <submittedName>
        <fullName evidence="1">DUF1289 domain-containing protein</fullName>
    </submittedName>
</protein>
<comment type="caution">
    <text evidence="1">The sequence shown here is derived from an EMBL/GenBank/DDBJ whole genome shotgun (WGS) entry which is preliminary data.</text>
</comment>
<reference evidence="1 2" key="1">
    <citation type="submission" date="2020-10" db="EMBL/GenBank/DDBJ databases">
        <title>Connecting structure to function with the recovery of over 1000 high-quality activated sludge metagenome-assembled genomes encoding full-length rRNA genes using long-read sequencing.</title>
        <authorList>
            <person name="Singleton C.M."/>
            <person name="Petriglieri F."/>
            <person name="Kristensen J.M."/>
            <person name="Kirkegaard R.H."/>
            <person name="Michaelsen T.Y."/>
            <person name="Andersen M.H."/>
            <person name="Karst S.M."/>
            <person name="Dueholm M.S."/>
            <person name="Nielsen P.H."/>
            <person name="Albertsen M."/>
        </authorList>
    </citation>
    <scope>NUCLEOTIDE SEQUENCE [LARGE SCALE GENOMIC DNA]</scope>
    <source>
        <strain evidence="1">EsbW_18-Q3-R4-48_BATAC.463</strain>
    </source>
</reference>
<dbReference type="AlphaFoldDB" id="A0A935K8G9"/>
<dbReference type="Proteomes" id="UP000739411">
    <property type="component" value="Unassembled WGS sequence"/>
</dbReference>
<gene>
    <name evidence="1" type="ORF">IPJ38_05280</name>
</gene>
<dbReference type="InterPro" id="IPR010710">
    <property type="entry name" value="DUF1289"/>
</dbReference>
<dbReference type="EMBL" id="JADJMS010000011">
    <property type="protein sequence ID" value="MBK7414600.1"/>
    <property type="molecule type" value="Genomic_DNA"/>
</dbReference>
<sequence length="64" mass="7143">MITSPCINICKMDDSNGLCLGCFRTMDEITVWSRTDDVTRANILAAVTLRRMENASMEGPAHHE</sequence>
<name>A0A935K8G9_9RHOO</name>
<dbReference type="PANTHER" id="PTHR35175">
    <property type="entry name" value="DUF1289 DOMAIN-CONTAINING PROTEIN"/>
    <property type="match status" value="1"/>
</dbReference>
<organism evidence="1 2">
    <name type="scientific">Candidatus Dechloromonas phosphorivorans</name>
    <dbReference type="NCBI Taxonomy" id="2899244"/>
    <lineage>
        <taxon>Bacteria</taxon>
        <taxon>Pseudomonadati</taxon>
        <taxon>Pseudomonadota</taxon>
        <taxon>Betaproteobacteria</taxon>
        <taxon>Rhodocyclales</taxon>
        <taxon>Azonexaceae</taxon>
        <taxon>Dechloromonas</taxon>
    </lineage>
</organism>